<evidence type="ECO:0000313" key="1">
    <source>
        <dbReference type="EMBL" id="KAH7909826.1"/>
    </source>
</evidence>
<comment type="caution">
    <text evidence="1">The sequence shown here is derived from an EMBL/GenBank/DDBJ whole genome shotgun (WGS) entry which is preliminary data.</text>
</comment>
<keyword evidence="2" id="KW-1185">Reference proteome</keyword>
<dbReference type="Proteomes" id="UP000790377">
    <property type="component" value="Unassembled WGS sequence"/>
</dbReference>
<proteinExistence type="predicted"/>
<evidence type="ECO:0000313" key="2">
    <source>
        <dbReference type="Proteomes" id="UP000790377"/>
    </source>
</evidence>
<organism evidence="1 2">
    <name type="scientific">Hygrophoropsis aurantiaca</name>
    <dbReference type="NCBI Taxonomy" id="72124"/>
    <lineage>
        <taxon>Eukaryota</taxon>
        <taxon>Fungi</taxon>
        <taxon>Dikarya</taxon>
        <taxon>Basidiomycota</taxon>
        <taxon>Agaricomycotina</taxon>
        <taxon>Agaricomycetes</taxon>
        <taxon>Agaricomycetidae</taxon>
        <taxon>Boletales</taxon>
        <taxon>Coniophorineae</taxon>
        <taxon>Hygrophoropsidaceae</taxon>
        <taxon>Hygrophoropsis</taxon>
    </lineage>
</organism>
<gene>
    <name evidence="1" type="ORF">BJ138DRAFT_1114654</name>
</gene>
<sequence>MESIPPSYTPSPPSPSYSTRPLPGESTVVQTHRVLAQQRIGVFRRITDNVTLVLKDQLPGSIQPTYGRDGRVRGHLMLNVSEEIRCISLRLEGHLNTQVAGTSCATTLFKETYKLWQGDLCGEDLPPSVIPFSLSFPSTFKDGDHIRALPPSYETESGSALCSYTLTVILSKQRRMLTLLKPSDNLTVGLQYIPRCRPHAPLLPSHLPFMSTVKSSPEEWHQVMTIMKTSRASGLTPVECLLFIPAVQIYALSDTIPFHLQLRGFHRSLEPFFEQSDIPSESGSTVVGVSISISLLRQTVVQAHGTKMSTSRILGEGKIRPSASSPEVSLPFQTSPLADGIGSLDWDGEIRCSEDVTVASFATSQLVVKDFIVLSLSPSQPLKCPLIAVKYHHPIRLVTDPWTDQISPW</sequence>
<reference evidence="1" key="1">
    <citation type="journal article" date="2021" name="New Phytol.">
        <title>Evolutionary innovations through gain and loss of genes in the ectomycorrhizal Boletales.</title>
        <authorList>
            <person name="Wu G."/>
            <person name="Miyauchi S."/>
            <person name="Morin E."/>
            <person name="Kuo A."/>
            <person name="Drula E."/>
            <person name="Varga T."/>
            <person name="Kohler A."/>
            <person name="Feng B."/>
            <person name="Cao Y."/>
            <person name="Lipzen A."/>
            <person name="Daum C."/>
            <person name="Hundley H."/>
            <person name="Pangilinan J."/>
            <person name="Johnson J."/>
            <person name="Barry K."/>
            <person name="LaButti K."/>
            <person name="Ng V."/>
            <person name="Ahrendt S."/>
            <person name="Min B."/>
            <person name="Choi I.G."/>
            <person name="Park H."/>
            <person name="Plett J.M."/>
            <person name="Magnuson J."/>
            <person name="Spatafora J.W."/>
            <person name="Nagy L.G."/>
            <person name="Henrissat B."/>
            <person name="Grigoriev I.V."/>
            <person name="Yang Z.L."/>
            <person name="Xu J."/>
            <person name="Martin F.M."/>
        </authorList>
    </citation>
    <scope>NUCLEOTIDE SEQUENCE</scope>
    <source>
        <strain evidence="1">ATCC 28755</strain>
    </source>
</reference>
<protein>
    <submittedName>
        <fullName evidence="1">Uncharacterized protein</fullName>
    </submittedName>
</protein>
<dbReference type="EMBL" id="MU267740">
    <property type="protein sequence ID" value="KAH7909826.1"/>
    <property type="molecule type" value="Genomic_DNA"/>
</dbReference>
<accession>A0ACB8A9Y0</accession>
<name>A0ACB8A9Y0_9AGAM</name>